<reference evidence="1" key="1">
    <citation type="submission" date="2020-07" db="EMBL/GenBank/DDBJ databases">
        <title>Multicomponent nature underlies the extraordinary mechanical properties of spider dragline silk.</title>
        <authorList>
            <person name="Kono N."/>
            <person name="Nakamura H."/>
            <person name="Mori M."/>
            <person name="Yoshida Y."/>
            <person name="Ohtoshi R."/>
            <person name="Malay A.D."/>
            <person name="Moran D.A.P."/>
            <person name="Tomita M."/>
            <person name="Numata K."/>
            <person name="Arakawa K."/>
        </authorList>
    </citation>
    <scope>NUCLEOTIDE SEQUENCE</scope>
</reference>
<keyword evidence="2" id="KW-1185">Reference proteome</keyword>
<organism evidence="1 2">
    <name type="scientific">Trichonephila clavata</name>
    <name type="common">Joro spider</name>
    <name type="synonym">Nephila clavata</name>
    <dbReference type="NCBI Taxonomy" id="2740835"/>
    <lineage>
        <taxon>Eukaryota</taxon>
        <taxon>Metazoa</taxon>
        <taxon>Ecdysozoa</taxon>
        <taxon>Arthropoda</taxon>
        <taxon>Chelicerata</taxon>
        <taxon>Arachnida</taxon>
        <taxon>Araneae</taxon>
        <taxon>Araneomorphae</taxon>
        <taxon>Entelegynae</taxon>
        <taxon>Araneoidea</taxon>
        <taxon>Nephilidae</taxon>
        <taxon>Trichonephila</taxon>
    </lineage>
</organism>
<dbReference type="AlphaFoldDB" id="A0A8X6IYB4"/>
<evidence type="ECO:0000313" key="1">
    <source>
        <dbReference type="EMBL" id="GFR13470.1"/>
    </source>
</evidence>
<proteinExistence type="predicted"/>
<evidence type="ECO:0000313" key="2">
    <source>
        <dbReference type="Proteomes" id="UP000887116"/>
    </source>
</evidence>
<gene>
    <name evidence="1" type="ORF">TNCT_224631</name>
</gene>
<sequence length="75" mass="8845">MPFWRIASQWIAICKEIRRKSKKIKCHYIESDLTQTADRIASAIAEARTRWQELDLNPSQPCLKGHPGSEEWPHW</sequence>
<name>A0A8X6IYB4_TRICU</name>
<dbReference type="EMBL" id="BMAO01007073">
    <property type="protein sequence ID" value="GFR13470.1"/>
    <property type="molecule type" value="Genomic_DNA"/>
</dbReference>
<comment type="caution">
    <text evidence="1">The sequence shown here is derived from an EMBL/GenBank/DDBJ whole genome shotgun (WGS) entry which is preliminary data.</text>
</comment>
<dbReference type="Proteomes" id="UP000887116">
    <property type="component" value="Unassembled WGS sequence"/>
</dbReference>
<accession>A0A8X6IYB4</accession>
<protein>
    <submittedName>
        <fullName evidence="1">Uncharacterized protein</fullName>
    </submittedName>
</protein>